<comment type="caution">
    <text evidence="3">The sequence shown here is derived from an EMBL/GenBank/DDBJ whole genome shotgun (WGS) entry which is preliminary data.</text>
</comment>
<dbReference type="PANTHER" id="PTHR10742">
    <property type="entry name" value="FLAVIN MONOAMINE OXIDASE"/>
    <property type="match status" value="1"/>
</dbReference>
<feature type="signal peptide" evidence="1">
    <location>
        <begin position="1"/>
        <end position="20"/>
    </location>
</feature>
<name>A0A9P7KJT1_9HYPO</name>
<dbReference type="Gene3D" id="3.50.50.60">
    <property type="entry name" value="FAD/NAD(P)-binding domain"/>
    <property type="match status" value="1"/>
</dbReference>
<accession>A0A9P7KJT1</accession>
<dbReference type="Gene3D" id="1.20.1440.240">
    <property type="match status" value="1"/>
</dbReference>
<dbReference type="GO" id="GO:0001716">
    <property type="term" value="F:L-amino-acid oxidase activity"/>
    <property type="evidence" value="ECO:0007669"/>
    <property type="project" value="TreeGrafter"/>
</dbReference>
<evidence type="ECO:0000313" key="4">
    <source>
        <dbReference type="Proteomes" id="UP000782241"/>
    </source>
</evidence>
<dbReference type="Proteomes" id="UP000782241">
    <property type="component" value="Unassembled WGS sequence"/>
</dbReference>
<proteinExistence type="predicted"/>
<dbReference type="Pfam" id="PF01593">
    <property type="entry name" value="Amino_oxidase"/>
    <property type="match status" value="1"/>
</dbReference>
<organism evidence="3 4">
    <name type="scientific">Fusarium avenaceum</name>
    <dbReference type="NCBI Taxonomy" id="40199"/>
    <lineage>
        <taxon>Eukaryota</taxon>
        <taxon>Fungi</taxon>
        <taxon>Dikarya</taxon>
        <taxon>Ascomycota</taxon>
        <taxon>Pezizomycotina</taxon>
        <taxon>Sordariomycetes</taxon>
        <taxon>Hypocreomycetidae</taxon>
        <taxon>Hypocreales</taxon>
        <taxon>Nectriaceae</taxon>
        <taxon>Fusarium</taxon>
        <taxon>Fusarium tricinctum species complex</taxon>
    </lineage>
</organism>
<dbReference type="InterPro" id="IPR050281">
    <property type="entry name" value="Flavin_monoamine_oxidase"/>
</dbReference>
<dbReference type="GO" id="GO:0009063">
    <property type="term" value="P:amino acid catabolic process"/>
    <property type="evidence" value="ECO:0007669"/>
    <property type="project" value="TreeGrafter"/>
</dbReference>
<evidence type="ECO:0000259" key="2">
    <source>
        <dbReference type="Pfam" id="PF01593"/>
    </source>
</evidence>
<protein>
    <recommendedName>
        <fullName evidence="2">Amine oxidase domain-containing protein</fullName>
    </recommendedName>
</protein>
<dbReference type="AlphaFoldDB" id="A0A9P7KJT1"/>
<dbReference type="InterPro" id="IPR036188">
    <property type="entry name" value="FAD/NAD-bd_sf"/>
</dbReference>
<keyword evidence="1" id="KW-0732">Signal</keyword>
<dbReference type="PANTHER" id="PTHR10742:SF382">
    <property type="entry name" value="AMINE OXIDASE DOMAIN-CONTAINING PROTEIN"/>
    <property type="match status" value="1"/>
</dbReference>
<dbReference type="SUPFAM" id="SSF51905">
    <property type="entry name" value="FAD/NAD(P)-binding domain"/>
    <property type="match status" value="1"/>
</dbReference>
<sequence>MRVSTSSLFLVGSLASLIDAAPLDPPSVKFVSPSKLNPGSAQNVVIEYSGDVDGQLTLTYGSCDGESVISEAKQRIGSTHIGGHPLAERHLDHQDRRPTKFVWLAPEELSKGCLRAFLGDELIGQSDELVITKRLGRRSEKKASFADVAGDDSLWFNGVAYLKQKQPDESFVAAVKNKSFAILGGGMSGLLTSLILDSVGIHNWKILESSERIGGRIRTAYLNGTSPEEGQYHELGPMRFPYELTDSETNETFPFMDQRMVFQLADVLNEMNVGNKSLQVEFWDWIQSSPNTPVNSPFRRPDGTFPGKTEVATDPAYENPTVYHNATAAEEANKALDDFKGLDPERIRMYTKNIFKAYKQAKEDGGFDYSEVSYLRDVIKTDLNTTDEVTPSQNYWPMWEYETVYFLASKWVTIKGGLSRLPAAFEPHVKERIHYKAKVNGLQYNKNKTVSVSWKPTGSDPFKTTNTVENFDYVLNSVPLNLLKFWKLPPYSSLLKRAIDRTLFANACKVVVQFKTRFWEHLERPILGGCTRITSPQLGQVCYPSWHLNATGPGTLMASYLSDYEATAACAMSEEEHMAYIKDALTEIHGDVVDKNWTGTWARQCWEQEEHHAGAFTMQIFSQQHLYLPAFYQTEFNTVFIGEAATFTHTWLFSALESATRGSVQLLLDLGLVDEAKKVTETWMARWIEV</sequence>
<evidence type="ECO:0000256" key="1">
    <source>
        <dbReference type="SAM" id="SignalP"/>
    </source>
</evidence>
<reference evidence="3" key="1">
    <citation type="submission" date="2021-04" db="EMBL/GenBank/DDBJ databases">
        <title>Draft genome of Fusarium avenaceum strain F156N33, isolated from an atmospheric sample in Virginia.</title>
        <authorList>
            <person name="Yang S."/>
            <person name="Vinatzer B.A."/>
            <person name="Coleman J."/>
        </authorList>
    </citation>
    <scope>NUCLEOTIDE SEQUENCE</scope>
    <source>
        <strain evidence="3">F156N33</strain>
    </source>
</reference>
<dbReference type="EMBL" id="JAGPUO010000030">
    <property type="protein sequence ID" value="KAG5655376.1"/>
    <property type="molecule type" value="Genomic_DNA"/>
</dbReference>
<feature type="chain" id="PRO_5040159136" description="Amine oxidase domain-containing protein" evidence="1">
    <location>
        <begin position="21"/>
        <end position="690"/>
    </location>
</feature>
<gene>
    <name evidence="3" type="ORF">KAF25_006879</name>
</gene>
<dbReference type="InterPro" id="IPR002937">
    <property type="entry name" value="Amino_oxidase"/>
</dbReference>
<feature type="domain" description="Amine oxidase" evidence="2">
    <location>
        <begin position="187"/>
        <end position="666"/>
    </location>
</feature>
<dbReference type="Gene3D" id="3.90.660.10">
    <property type="match status" value="1"/>
</dbReference>
<dbReference type="SUPFAM" id="SSF54373">
    <property type="entry name" value="FAD-linked reductases, C-terminal domain"/>
    <property type="match status" value="1"/>
</dbReference>
<keyword evidence="4" id="KW-1185">Reference proteome</keyword>
<evidence type="ECO:0000313" key="3">
    <source>
        <dbReference type="EMBL" id="KAG5655376.1"/>
    </source>
</evidence>